<proteinExistence type="inferred from homology"/>
<feature type="domain" description="Fibronectin type III-like" evidence="7">
    <location>
        <begin position="648"/>
        <end position="717"/>
    </location>
</feature>
<evidence type="ECO:0000256" key="1">
    <source>
        <dbReference type="ARBA" id="ARBA00000448"/>
    </source>
</evidence>
<dbReference type="InterPro" id="IPR026891">
    <property type="entry name" value="Fn3-like"/>
</dbReference>
<keyword evidence="5" id="KW-0378">Hydrolase</keyword>
<name>A0ABN1LPA2_9ALTE</name>
<dbReference type="InterPro" id="IPR013783">
    <property type="entry name" value="Ig-like_fold"/>
</dbReference>
<dbReference type="SMART" id="SM01217">
    <property type="entry name" value="Fn3_like"/>
    <property type="match status" value="1"/>
</dbReference>
<keyword evidence="4" id="KW-0732">Signal</keyword>
<dbReference type="SUPFAM" id="SSF51445">
    <property type="entry name" value="(Trans)glycosidases"/>
    <property type="match status" value="1"/>
</dbReference>
<dbReference type="InterPro" id="IPR036881">
    <property type="entry name" value="Glyco_hydro_3_C_sf"/>
</dbReference>
<dbReference type="PANTHER" id="PTHR30620:SF16">
    <property type="entry name" value="LYSOSOMAL BETA GLUCOSIDASE"/>
    <property type="match status" value="1"/>
</dbReference>
<evidence type="ECO:0000256" key="5">
    <source>
        <dbReference type="ARBA" id="ARBA00022801"/>
    </source>
</evidence>
<comment type="caution">
    <text evidence="8">The sequence shown here is derived from an EMBL/GenBank/DDBJ whole genome shotgun (WGS) entry which is preliminary data.</text>
</comment>
<dbReference type="PANTHER" id="PTHR30620">
    <property type="entry name" value="PERIPLASMIC BETA-GLUCOSIDASE-RELATED"/>
    <property type="match status" value="1"/>
</dbReference>
<gene>
    <name evidence="8" type="primary">bglX</name>
    <name evidence="8" type="ORF">GCM10009114_28880</name>
</gene>
<dbReference type="Proteomes" id="UP001500359">
    <property type="component" value="Unassembled WGS sequence"/>
</dbReference>
<dbReference type="InterPro" id="IPR036962">
    <property type="entry name" value="Glyco_hydro_3_N_sf"/>
</dbReference>
<organism evidence="8 9">
    <name type="scientific">Aliiglaciecola litoralis</name>
    <dbReference type="NCBI Taxonomy" id="582857"/>
    <lineage>
        <taxon>Bacteria</taxon>
        <taxon>Pseudomonadati</taxon>
        <taxon>Pseudomonadota</taxon>
        <taxon>Gammaproteobacteria</taxon>
        <taxon>Alteromonadales</taxon>
        <taxon>Alteromonadaceae</taxon>
        <taxon>Aliiglaciecola</taxon>
    </lineage>
</organism>
<dbReference type="Gene3D" id="3.20.20.300">
    <property type="entry name" value="Glycoside hydrolase, family 3, N-terminal domain"/>
    <property type="match status" value="1"/>
</dbReference>
<dbReference type="Pfam" id="PF01915">
    <property type="entry name" value="Glyco_hydro_3_C"/>
    <property type="match status" value="1"/>
</dbReference>
<dbReference type="EMBL" id="BAAAFD010000009">
    <property type="protein sequence ID" value="GAA0858613.1"/>
    <property type="molecule type" value="Genomic_DNA"/>
</dbReference>
<dbReference type="PRINTS" id="PR00133">
    <property type="entry name" value="GLHYDRLASE3"/>
</dbReference>
<evidence type="ECO:0000256" key="4">
    <source>
        <dbReference type="ARBA" id="ARBA00022729"/>
    </source>
</evidence>
<evidence type="ECO:0000259" key="7">
    <source>
        <dbReference type="SMART" id="SM01217"/>
    </source>
</evidence>
<dbReference type="Pfam" id="PF00933">
    <property type="entry name" value="Glyco_hydro_3"/>
    <property type="match status" value="1"/>
</dbReference>
<keyword evidence="9" id="KW-1185">Reference proteome</keyword>
<reference evidence="8 9" key="1">
    <citation type="journal article" date="2019" name="Int. J. Syst. Evol. Microbiol.">
        <title>The Global Catalogue of Microorganisms (GCM) 10K type strain sequencing project: providing services to taxonomists for standard genome sequencing and annotation.</title>
        <authorList>
            <consortium name="The Broad Institute Genomics Platform"/>
            <consortium name="The Broad Institute Genome Sequencing Center for Infectious Disease"/>
            <person name="Wu L."/>
            <person name="Ma J."/>
        </authorList>
    </citation>
    <scope>NUCLEOTIDE SEQUENCE [LARGE SCALE GENOMIC DNA]</scope>
    <source>
        <strain evidence="8 9">JCM 15896</strain>
    </source>
</reference>
<evidence type="ECO:0000256" key="3">
    <source>
        <dbReference type="ARBA" id="ARBA00012744"/>
    </source>
</evidence>
<dbReference type="InterPro" id="IPR002772">
    <property type="entry name" value="Glyco_hydro_3_C"/>
</dbReference>
<sequence>MGSEPWSEKVKTLLANMQLHEKIGQLCQVSGNEGHVSDDLANQIRQGWVGSVINEVDPKTLQHLQHIAINESRLGIPLLIGRDVIHGFKTIFPIPLGQAASWSADLVEQAAAIAAQEASSIGINWTFAPMIDISRDPRWGRIAESLGEDPYLCSVLGAAMVRGFQGEQMSSGKNLAACAKHFAGYGASESGRDYATTNIPENELRNIYLPPFKVAAEAGVATFMSSFSDLDGVPASGNKWLMTEVLRDEWQFQGFVVSDWESIFQLQIHGLTANAKESALLAFDAGIDMEMVSNTYRNHLIELLDAKHIDIEQINVSVAKILTLKEQLGLFDNPELCSDLIPAFYHPDHLAVAKELATKSCVLLQNQNHCLPIDKHNIKNVALIGPLANDGYEQLGTWIFDGEPQHSITLLDAMREECGDAVTINYQAGMSHSRSHSTELFDPAIEAAQQSDVIVLCLGEEAILSGEAHCRADIDLPGNQTQLIDILSKLGKPIVMVLMAGRPLTIETVLPKVDSILYAWHPGTMAGPAISDLLFGNTSPSGKTPVTFPRKVGQIPIYYNQKHSGKPPTEAQCIYIDDIPQRSPQTSLGMAATHLDTHFSPLFEFGFGLSYSEFRYSELQLNQRQILPTDSLTLSFLLKNHGQYDAEEVVQVYIRDLVGSVTRPVKELKRFRRIKLAAGEQQQVTFTLTADDLAFYNRQMKLQSEAGHFHIWVGGSSACTLKQEFELLHD</sequence>
<accession>A0ABN1LPA2</accession>
<evidence type="ECO:0000313" key="9">
    <source>
        <dbReference type="Proteomes" id="UP001500359"/>
    </source>
</evidence>
<dbReference type="EC" id="3.2.1.21" evidence="3"/>
<dbReference type="Pfam" id="PF14310">
    <property type="entry name" value="Fn3-like"/>
    <property type="match status" value="1"/>
</dbReference>
<protein>
    <recommendedName>
        <fullName evidence="3">beta-glucosidase</fullName>
        <ecNumber evidence="3">3.2.1.21</ecNumber>
    </recommendedName>
</protein>
<comment type="catalytic activity">
    <reaction evidence="1">
        <text>Hydrolysis of terminal, non-reducing beta-D-glucosyl residues with release of beta-D-glucose.</text>
        <dbReference type="EC" id="3.2.1.21"/>
    </reaction>
</comment>
<keyword evidence="6" id="KW-0326">Glycosidase</keyword>
<evidence type="ECO:0000256" key="2">
    <source>
        <dbReference type="ARBA" id="ARBA00005336"/>
    </source>
</evidence>
<dbReference type="Gene3D" id="2.60.40.10">
    <property type="entry name" value="Immunoglobulins"/>
    <property type="match status" value="1"/>
</dbReference>
<dbReference type="InterPro" id="IPR051915">
    <property type="entry name" value="Cellulose_Degrad_GH3"/>
</dbReference>
<dbReference type="SUPFAM" id="SSF52279">
    <property type="entry name" value="Beta-D-glucan exohydrolase, C-terminal domain"/>
    <property type="match status" value="1"/>
</dbReference>
<dbReference type="InterPro" id="IPR001764">
    <property type="entry name" value="Glyco_hydro_3_N"/>
</dbReference>
<dbReference type="Gene3D" id="3.40.50.1700">
    <property type="entry name" value="Glycoside hydrolase family 3 C-terminal domain"/>
    <property type="match status" value="1"/>
</dbReference>
<evidence type="ECO:0000256" key="6">
    <source>
        <dbReference type="ARBA" id="ARBA00023295"/>
    </source>
</evidence>
<dbReference type="InterPro" id="IPR017853">
    <property type="entry name" value="GH"/>
</dbReference>
<evidence type="ECO:0000313" key="8">
    <source>
        <dbReference type="EMBL" id="GAA0858613.1"/>
    </source>
</evidence>
<comment type="similarity">
    <text evidence="2">Belongs to the glycosyl hydrolase 3 family.</text>
</comment>